<dbReference type="Proteomes" id="UP001050691">
    <property type="component" value="Unassembled WGS sequence"/>
</dbReference>
<keyword evidence="2" id="KW-1185">Reference proteome</keyword>
<protein>
    <recommendedName>
        <fullName evidence="3">F-box domain-containing protein</fullName>
    </recommendedName>
</protein>
<dbReference type="EMBL" id="BPWL01000002">
    <property type="protein sequence ID" value="GJJ07036.1"/>
    <property type="molecule type" value="Genomic_DNA"/>
</dbReference>
<dbReference type="AlphaFoldDB" id="A0AAV4ZXV8"/>
<gene>
    <name evidence="1" type="ORF">Clacol_001234</name>
</gene>
<name>A0AAV4ZXV8_9AGAM</name>
<proteinExistence type="predicted"/>
<evidence type="ECO:0000313" key="1">
    <source>
        <dbReference type="EMBL" id="GJJ07036.1"/>
    </source>
</evidence>
<dbReference type="SUPFAM" id="SSF52047">
    <property type="entry name" value="RNI-like"/>
    <property type="match status" value="1"/>
</dbReference>
<evidence type="ECO:0000313" key="2">
    <source>
        <dbReference type="Proteomes" id="UP001050691"/>
    </source>
</evidence>
<reference evidence="1" key="1">
    <citation type="submission" date="2021-10" db="EMBL/GenBank/DDBJ databases">
        <title>De novo Genome Assembly of Clathrus columnatus (Basidiomycota, Fungi) Using Illumina and Nanopore Sequence Data.</title>
        <authorList>
            <person name="Ogiso-Tanaka E."/>
            <person name="Itagaki H."/>
            <person name="Hosoya T."/>
            <person name="Hosaka K."/>
        </authorList>
    </citation>
    <scope>NUCLEOTIDE SEQUENCE</scope>
    <source>
        <strain evidence="1">MO-923</strain>
    </source>
</reference>
<sequence length="358" mass="41612">MSTQIIPVEIFLAIIESIENRDDLLTLALTCQSLYQTIIPHYLSYFRISGKLRDLEFWKDLSRDPTSCRKVRELKLVEGMRFRYHPDLSDIRKALLQMVDIRRIKFIWSQEYESLGRFFDGLISSKCCLREIDLVAGRVSDSEVERQINELPIWTKLNVTALKKISFQLIWDDTPPQLGIKGMLSNASALTHLSLYIEDDSFEPENLKIFEALTSLKTCYIGGSLEYDNLNQILNVLVRSATDLRKLNLPKHLNGNIRETPFVTLSILRGFSNLTHLFGIWAADLSRDGPDQQKLLAELYYFPQLKYLFPVSYQIGGFWDMTPFRLIRDHNGQLTIKVERNRAIWAPRWGGFYQGMEF</sequence>
<dbReference type="Gene3D" id="3.80.10.10">
    <property type="entry name" value="Ribonuclease Inhibitor"/>
    <property type="match status" value="1"/>
</dbReference>
<comment type="caution">
    <text evidence="1">The sequence shown here is derived from an EMBL/GenBank/DDBJ whole genome shotgun (WGS) entry which is preliminary data.</text>
</comment>
<accession>A0AAV4ZXV8</accession>
<dbReference type="InterPro" id="IPR032675">
    <property type="entry name" value="LRR_dom_sf"/>
</dbReference>
<evidence type="ECO:0008006" key="3">
    <source>
        <dbReference type="Google" id="ProtNLM"/>
    </source>
</evidence>
<organism evidence="1 2">
    <name type="scientific">Clathrus columnatus</name>
    <dbReference type="NCBI Taxonomy" id="1419009"/>
    <lineage>
        <taxon>Eukaryota</taxon>
        <taxon>Fungi</taxon>
        <taxon>Dikarya</taxon>
        <taxon>Basidiomycota</taxon>
        <taxon>Agaricomycotina</taxon>
        <taxon>Agaricomycetes</taxon>
        <taxon>Phallomycetidae</taxon>
        <taxon>Phallales</taxon>
        <taxon>Clathraceae</taxon>
        <taxon>Clathrus</taxon>
    </lineage>
</organism>